<keyword evidence="1" id="KW-0175">Coiled coil</keyword>
<organism evidence="2 3">
    <name type="scientific">Streblomastix strix</name>
    <dbReference type="NCBI Taxonomy" id="222440"/>
    <lineage>
        <taxon>Eukaryota</taxon>
        <taxon>Metamonada</taxon>
        <taxon>Preaxostyla</taxon>
        <taxon>Oxymonadida</taxon>
        <taxon>Streblomastigidae</taxon>
        <taxon>Streblomastix</taxon>
    </lineage>
</organism>
<evidence type="ECO:0000313" key="3">
    <source>
        <dbReference type="Proteomes" id="UP000324800"/>
    </source>
</evidence>
<reference evidence="2 3" key="1">
    <citation type="submission" date="2019-03" db="EMBL/GenBank/DDBJ databases">
        <title>Single cell metagenomics reveals metabolic interactions within the superorganism composed of flagellate Streblomastix strix and complex community of Bacteroidetes bacteria on its surface.</title>
        <authorList>
            <person name="Treitli S.C."/>
            <person name="Kolisko M."/>
            <person name="Husnik F."/>
            <person name="Keeling P."/>
            <person name="Hampl V."/>
        </authorList>
    </citation>
    <scope>NUCLEOTIDE SEQUENCE [LARGE SCALE GENOMIC DNA]</scope>
    <source>
        <strain evidence="2">ST1C</strain>
    </source>
</reference>
<sequence>MHRFTFNNSRASSSVLVQTEADALLDNKLNITEQIEAYNNQEDDAQLLLKAYKTQLIDAYSKTEADALLDNKLILTDKIDAYTKQETDALLHDKLNITDQIDAYTKQEADALLDDKLNITDQIDAYTKQEDDTLLLLKADKTELIDAYTKQEADALLDDKLNITNQIDAYNKSEVDALFDDKLNVSDQIDAYPKTEADALLDEKLNINDQIEYYSKTEDDVLLLLKADKTELDNYIDLASTQMIIGQKQFRIISVSNISKQNKNDAYILLAGVGDMLVSSLVSQPQLQEVRDIASGKSKGYVFATTDVMNTWMADSENVAKLANGLRALEIELLDMSNVMTILGAATGGGNAITDLSFEPNTLILAKNSSFITTNYDETITGQKTFNTTIHSVGILVQNYDYNSVVCAVGCVKSIQDINTSVDFSNYYNKSQTYSQTEADALLDDKLYVSDQIDTYNKQEDDALLLLKADKTQLIDSYIKGENDNLHNNKANSGVSFTKGENDALLLLKADKTQLIDSYTKGEVDNLLNNNANSGVSYTKGEDDALLLLKANQSITYTKSKTDFLMSQIEVGDVDLIGYMTYGTAQTITANKTFFNACGFVSSIDGMVTITGSLFVKSGAEYTFVLFGAGGTKPISEFAGIPTDLSDNYTKTQTYSKTETDNKYIKLDGSIQQTITGRLKYVSSFGLKYDETQDPVANTYLTMSEIDSKLTNYINTTNNQEINGTKTFNANDNASGFVKTGKDDTSDLLAGGCNRLLSLFGRIEDLISSAFSKLYAYIKEHYHKPIGELPQPVPIGDQTLQQQVKNYDDIIYASNEAFEPPVPKTITKLDLSWKFERQSFLASNSLDPQLIAYGDRITLTASYATTTLFPNGGQLEVNLVDIYSKVIPLKQDQKQVIK</sequence>
<dbReference type="Proteomes" id="UP000324800">
    <property type="component" value="Unassembled WGS sequence"/>
</dbReference>
<dbReference type="AlphaFoldDB" id="A0A5J4VRE0"/>
<feature type="coiled-coil region" evidence="1">
    <location>
        <begin position="21"/>
        <end position="55"/>
    </location>
</feature>
<name>A0A5J4VRE0_9EUKA</name>
<proteinExistence type="predicted"/>
<gene>
    <name evidence="2" type="ORF">EZS28_019330</name>
</gene>
<evidence type="ECO:0000313" key="2">
    <source>
        <dbReference type="EMBL" id="KAA6385144.1"/>
    </source>
</evidence>
<comment type="caution">
    <text evidence="2">The sequence shown here is derived from an EMBL/GenBank/DDBJ whole genome shotgun (WGS) entry which is preliminary data.</text>
</comment>
<protein>
    <submittedName>
        <fullName evidence="2">Uncharacterized protein</fullName>
    </submittedName>
</protein>
<dbReference type="EMBL" id="SNRW01005398">
    <property type="protein sequence ID" value="KAA6385144.1"/>
    <property type="molecule type" value="Genomic_DNA"/>
</dbReference>
<evidence type="ECO:0000256" key="1">
    <source>
        <dbReference type="SAM" id="Coils"/>
    </source>
</evidence>
<accession>A0A5J4VRE0</accession>